<dbReference type="SUPFAM" id="SSF51395">
    <property type="entry name" value="FMN-linked oxidoreductases"/>
    <property type="match status" value="1"/>
</dbReference>
<dbReference type="STRING" id="764103.G7E3E6"/>
<feature type="region of interest" description="Disordered" evidence="18">
    <location>
        <begin position="314"/>
        <end position="354"/>
    </location>
</feature>
<evidence type="ECO:0000256" key="9">
    <source>
        <dbReference type="ARBA" id="ARBA00022857"/>
    </source>
</evidence>
<dbReference type="InterPro" id="IPR013785">
    <property type="entry name" value="Aldolase_TIM"/>
</dbReference>
<dbReference type="PANTHER" id="PTHR45846:SF1">
    <property type="entry name" value="TRNA-DIHYDROURIDINE(47) SYNTHASE [NAD(P)(+)]-LIKE"/>
    <property type="match status" value="1"/>
</dbReference>
<evidence type="ECO:0000256" key="10">
    <source>
        <dbReference type="ARBA" id="ARBA00023002"/>
    </source>
</evidence>
<dbReference type="GO" id="GO:0106414">
    <property type="term" value="F:mRNA dihydrouridine synthase activity"/>
    <property type="evidence" value="ECO:0007669"/>
    <property type="project" value="RHEA"/>
</dbReference>
<keyword evidence="6" id="KW-0507">mRNA processing</keyword>
<dbReference type="InterPro" id="IPR018517">
    <property type="entry name" value="tRNA_hU_synthase_CS"/>
</dbReference>
<keyword evidence="11 17" id="KW-0520">NAD</keyword>
<keyword evidence="7 17" id="KW-0819">tRNA processing</keyword>
<evidence type="ECO:0000313" key="20">
    <source>
        <dbReference type="EMBL" id="GAA97356.1"/>
    </source>
</evidence>
<dbReference type="GO" id="GO:0003723">
    <property type="term" value="F:RNA binding"/>
    <property type="evidence" value="ECO:0007669"/>
    <property type="project" value="TreeGrafter"/>
</dbReference>
<evidence type="ECO:0000256" key="18">
    <source>
        <dbReference type="SAM" id="MobiDB-lite"/>
    </source>
</evidence>
<comment type="cofactor">
    <cofactor evidence="1 17">
        <name>FMN</name>
        <dbReference type="ChEBI" id="CHEBI:58210"/>
    </cofactor>
</comment>
<dbReference type="Pfam" id="PF25585">
    <property type="entry name" value="zf-CCCH_DUS3L"/>
    <property type="match status" value="1"/>
</dbReference>
<dbReference type="AlphaFoldDB" id="G7E3E6"/>
<evidence type="ECO:0000256" key="1">
    <source>
        <dbReference type="ARBA" id="ARBA00001917"/>
    </source>
</evidence>
<dbReference type="Gene3D" id="3.20.20.70">
    <property type="entry name" value="Aldolase class I"/>
    <property type="match status" value="1"/>
</dbReference>
<evidence type="ECO:0000256" key="15">
    <source>
        <dbReference type="ARBA" id="ARBA00049513"/>
    </source>
</evidence>
<evidence type="ECO:0000313" key="21">
    <source>
        <dbReference type="Proteomes" id="UP000009131"/>
    </source>
</evidence>
<dbReference type="PROSITE" id="PS01136">
    <property type="entry name" value="UPF0034"/>
    <property type="match status" value="1"/>
</dbReference>
<dbReference type="InterPro" id="IPR000571">
    <property type="entry name" value="Znf_CCCH"/>
</dbReference>
<dbReference type="OMA" id="WSYIAEC"/>
<evidence type="ECO:0000256" key="2">
    <source>
        <dbReference type="ARBA" id="ARBA00012376"/>
    </source>
</evidence>
<keyword evidence="10 17" id="KW-0560">Oxidoreductase</keyword>
<feature type="region of interest" description="Disordered" evidence="18">
    <location>
        <begin position="36"/>
        <end position="77"/>
    </location>
</feature>
<evidence type="ECO:0000259" key="19">
    <source>
        <dbReference type="PROSITE" id="PS50103"/>
    </source>
</evidence>
<evidence type="ECO:0000256" key="12">
    <source>
        <dbReference type="ARBA" id="ARBA00048266"/>
    </source>
</evidence>
<feature type="compositionally biased region" description="Basic and acidic residues" evidence="18">
    <location>
        <begin position="36"/>
        <end position="49"/>
    </location>
</feature>
<comment type="catalytic activity">
    <reaction evidence="12">
        <text>5,6-dihydrouridine(47) in tRNA + NAD(+) = uridine(47) in tRNA + NADH + H(+)</text>
        <dbReference type="Rhea" id="RHEA:53364"/>
        <dbReference type="Rhea" id="RHEA-COMP:13539"/>
        <dbReference type="Rhea" id="RHEA-COMP:13540"/>
        <dbReference type="ChEBI" id="CHEBI:15378"/>
        <dbReference type="ChEBI" id="CHEBI:57540"/>
        <dbReference type="ChEBI" id="CHEBI:57945"/>
        <dbReference type="ChEBI" id="CHEBI:65315"/>
        <dbReference type="ChEBI" id="CHEBI:74443"/>
        <dbReference type="EC" id="1.3.1.89"/>
    </reaction>
    <physiologicalReaction direction="right-to-left" evidence="12">
        <dbReference type="Rhea" id="RHEA:53366"/>
    </physiologicalReaction>
</comment>
<keyword evidence="4 17" id="KW-0285">Flavoprotein</keyword>
<evidence type="ECO:0000256" key="14">
    <source>
        <dbReference type="ARBA" id="ARBA00049447"/>
    </source>
</evidence>
<feature type="compositionally biased region" description="Basic and acidic residues" evidence="18">
    <location>
        <begin position="99"/>
        <end position="108"/>
    </location>
</feature>
<evidence type="ECO:0000256" key="8">
    <source>
        <dbReference type="ARBA" id="ARBA00022771"/>
    </source>
</evidence>
<name>G7E3E6_MIXOS</name>
<reference evidence="20 21" key="1">
    <citation type="journal article" date="2011" name="J. Gen. Appl. Microbiol.">
        <title>Draft genome sequencing of the enigmatic basidiomycete Mixia osmundae.</title>
        <authorList>
            <person name="Nishida H."/>
            <person name="Nagatsuka Y."/>
            <person name="Sugiyama J."/>
        </authorList>
    </citation>
    <scope>NUCLEOTIDE SEQUENCE [LARGE SCALE GENOMIC DNA]</scope>
    <source>
        <strain evidence="21">CBS 9802 / IAM 14324 / JCM 22182 / KY 12970</strain>
    </source>
</reference>
<feature type="region of interest" description="Disordered" evidence="18">
    <location>
        <begin position="90"/>
        <end position="118"/>
    </location>
</feature>
<comment type="catalytic activity">
    <reaction evidence="15">
        <text>5,6-dihydrouridine(47) in tRNA + NADP(+) = uridine(47) in tRNA + NADPH + H(+)</text>
        <dbReference type="Rhea" id="RHEA:53360"/>
        <dbReference type="Rhea" id="RHEA-COMP:13539"/>
        <dbReference type="Rhea" id="RHEA-COMP:13540"/>
        <dbReference type="ChEBI" id="CHEBI:15378"/>
        <dbReference type="ChEBI" id="CHEBI:57783"/>
        <dbReference type="ChEBI" id="CHEBI:58349"/>
        <dbReference type="ChEBI" id="CHEBI:65315"/>
        <dbReference type="ChEBI" id="CHEBI:74443"/>
        <dbReference type="EC" id="1.3.1.89"/>
    </reaction>
    <physiologicalReaction direction="right-to-left" evidence="15">
        <dbReference type="Rhea" id="RHEA:53362"/>
    </physiologicalReaction>
</comment>
<dbReference type="RefSeq" id="XP_014567953.1">
    <property type="nucleotide sequence ID" value="XM_014712467.1"/>
</dbReference>
<feature type="zinc finger region" description="C3H1-type" evidence="16">
    <location>
        <begin position="147"/>
        <end position="175"/>
    </location>
</feature>
<dbReference type="InterPro" id="IPR035587">
    <property type="entry name" value="DUS-like_FMN-bd"/>
</dbReference>
<comment type="similarity">
    <text evidence="17">Belongs to the dus family. Dus3 subfamily.</text>
</comment>
<organism evidence="20 21">
    <name type="scientific">Mixia osmundae (strain CBS 9802 / IAM 14324 / JCM 22182 / KY 12970)</name>
    <dbReference type="NCBI Taxonomy" id="764103"/>
    <lineage>
        <taxon>Eukaryota</taxon>
        <taxon>Fungi</taxon>
        <taxon>Dikarya</taxon>
        <taxon>Basidiomycota</taxon>
        <taxon>Pucciniomycotina</taxon>
        <taxon>Mixiomycetes</taxon>
        <taxon>Mixiales</taxon>
        <taxon>Mixiaceae</taxon>
        <taxon>Mixia</taxon>
    </lineage>
</organism>
<dbReference type="Gene3D" id="4.10.1000.10">
    <property type="entry name" value="Zinc finger, CCCH-type"/>
    <property type="match status" value="1"/>
</dbReference>
<dbReference type="OrthoDB" id="259935at2759"/>
<evidence type="ECO:0000256" key="7">
    <source>
        <dbReference type="ARBA" id="ARBA00022694"/>
    </source>
</evidence>
<proteinExistence type="inferred from homology"/>
<dbReference type="InParanoid" id="G7E3E6"/>
<keyword evidence="21" id="KW-1185">Reference proteome</keyword>
<keyword evidence="8 16" id="KW-0863">Zinc-finger</keyword>
<dbReference type="eggNOG" id="KOG2333">
    <property type="taxonomic scope" value="Eukaryota"/>
</dbReference>
<gene>
    <name evidence="20" type="primary">Mo04034</name>
    <name evidence="20" type="ORF">E5Q_04034</name>
</gene>
<dbReference type="CDD" id="cd02801">
    <property type="entry name" value="DUS_like_FMN"/>
    <property type="match status" value="1"/>
</dbReference>
<reference evidence="20 21" key="2">
    <citation type="journal article" date="2012" name="Open Biol.">
        <title>Characteristics of nucleosomes and linker DNA regions on the genome of the basidiomycete Mixia osmundae revealed by mono- and dinucleosome mapping.</title>
        <authorList>
            <person name="Nishida H."/>
            <person name="Kondo S."/>
            <person name="Matsumoto T."/>
            <person name="Suzuki Y."/>
            <person name="Yoshikawa H."/>
            <person name="Taylor T.D."/>
            <person name="Sugiyama J."/>
        </authorList>
    </citation>
    <scope>NUCLEOTIDE SEQUENCE [LARGE SCALE GENOMIC DNA]</scope>
    <source>
        <strain evidence="21">CBS 9802 / IAM 14324 / JCM 22182 / KY 12970</strain>
    </source>
</reference>
<dbReference type="Proteomes" id="UP000009131">
    <property type="component" value="Unassembled WGS sequence"/>
</dbReference>
<dbReference type="FunCoup" id="G7E3E6">
    <property type="interactions" value="434"/>
</dbReference>
<comment type="function">
    <text evidence="17">Catalyzes the synthesis of dihydrouridine, a modified base found in the D-loop of most tRNAs. Specifically modifies U47 in cytoplasmic tRNAs.</text>
</comment>
<evidence type="ECO:0000256" key="17">
    <source>
        <dbReference type="RuleBase" id="RU291113"/>
    </source>
</evidence>
<sequence length="727" mass="80647">MQAEERQPYWQLRPGTAAIKEEYLLVDPYAFKALESKRANDDDAAERKTNYATQHAQTSKDTRATPGQNGSPAGPSVDAVSALETVAPLARGGSTNDHPPPRLDDRNNPHKRPRLSKAELKRQLKAERIAQGDTANVNRSRRFAKTGDAIELCFAVSRGHKCEKGDSCRYSHDLKGYLDAKEADLSTLDSSHGPTITSCPSYEALGYCIAGLKCRWLSTHTDQSGDGEGFQGLGFTIKQDDAKIRAALSEAFPNIDLPDVIGQKELDLLTACKGERNVVSTELQRDIKQGKMELPQSDAYLTSIGAETQAMRMAPKPHKGKGTQQDSPAMTPHSESVVEIHPDADTPDVPSRPAEKKRLDYRDQFYLAPLTTVGNLPFRRLCGTYGSDIHCGEMGLAYDYLTGNATEWTLVRRHPSERKFGIQIAGNKPNVLVSAAEVLAKTCPSLDFVDVNCGCPIDLVFNRGAGSALLEKAGQLGKSLIGMNRVLGDIPVTIKLRTGIKENNLVAHKLVRRAQNEWGVGAVTIHGRTRHQRYSKLANYDYIKRCVDALREASRDEDLPVIPILGNGDVYDHRTYYENLEQTGVDSIMVARGALIKPWIFTELRERRDWDISSRERLDGIRQLTEFGLEHWGSDTQGVNKTRRFVCESLSFQSRYIPVGLLEVLPPKMTDRAVAYRGRDDLETLLSSDSAADWVRITEMFLGKASESWSYTPKHKANAYDSNDAQG</sequence>
<keyword evidence="16 17" id="KW-0862">Zinc</keyword>
<evidence type="ECO:0000256" key="4">
    <source>
        <dbReference type="ARBA" id="ARBA00022630"/>
    </source>
</evidence>
<evidence type="ECO:0000256" key="6">
    <source>
        <dbReference type="ARBA" id="ARBA00022664"/>
    </source>
</evidence>
<dbReference type="EMBL" id="BABT02000119">
    <property type="protein sequence ID" value="GAA97356.1"/>
    <property type="molecule type" value="Genomic_DNA"/>
</dbReference>
<dbReference type="HOGENOM" id="CLU_013299_7_0_1"/>
<dbReference type="Pfam" id="PF01207">
    <property type="entry name" value="Dus"/>
    <property type="match status" value="1"/>
</dbReference>
<dbReference type="EC" id="1.3.1.89" evidence="2 17"/>
<keyword evidence="9 17" id="KW-0521">NADP</keyword>
<keyword evidence="16 17" id="KW-0479">Metal-binding</keyword>
<evidence type="ECO:0000256" key="5">
    <source>
        <dbReference type="ARBA" id="ARBA00022643"/>
    </source>
</evidence>
<dbReference type="PROSITE" id="PS50103">
    <property type="entry name" value="ZF_C3H1"/>
    <property type="match status" value="1"/>
</dbReference>
<evidence type="ECO:0000256" key="3">
    <source>
        <dbReference type="ARBA" id="ARBA00022143"/>
    </source>
</evidence>
<dbReference type="PANTHER" id="PTHR45846">
    <property type="entry name" value="TRNA-DIHYDROURIDINE(47) SYNTHASE [NAD(P)(+)]-LIKE"/>
    <property type="match status" value="1"/>
</dbReference>
<accession>G7E3E6</accession>
<evidence type="ECO:0000256" key="13">
    <source>
        <dbReference type="ARBA" id="ARBA00048342"/>
    </source>
</evidence>
<keyword evidence="5 17" id="KW-0288">FMN</keyword>
<evidence type="ECO:0000256" key="11">
    <source>
        <dbReference type="ARBA" id="ARBA00023027"/>
    </source>
</evidence>
<comment type="catalytic activity">
    <reaction evidence="14">
        <text>a 5,6-dihydrouridine in mRNA + NADP(+) = a uridine in mRNA + NADPH + H(+)</text>
        <dbReference type="Rhea" id="RHEA:69855"/>
        <dbReference type="Rhea" id="RHEA-COMP:14658"/>
        <dbReference type="Rhea" id="RHEA-COMP:17789"/>
        <dbReference type="ChEBI" id="CHEBI:15378"/>
        <dbReference type="ChEBI" id="CHEBI:57783"/>
        <dbReference type="ChEBI" id="CHEBI:58349"/>
        <dbReference type="ChEBI" id="CHEBI:65315"/>
        <dbReference type="ChEBI" id="CHEBI:74443"/>
    </reaction>
    <physiologicalReaction direction="right-to-left" evidence="14">
        <dbReference type="Rhea" id="RHEA:69857"/>
    </physiologicalReaction>
</comment>
<evidence type="ECO:0000256" key="16">
    <source>
        <dbReference type="PROSITE-ProRule" id="PRU00723"/>
    </source>
</evidence>
<comment type="catalytic activity">
    <reaction evidence="13">
        <text>a 5,6-dihydrouridine in mRNA + NAD(+) = a uridine in mRNA + NADH + H(+)</text>
        <dbReference type="Rhea" id="RHEA:69851"/>
        <dbReference type="Rhea" id="RHEA-COMP:14658"/>
        <dbReference type="Rhea" id="RHEA-COMP:17789"/>
        <dbReference type="ChEBI" id="CHEBI:15378"/>
        <dbReference type="ChEBI" id="CHEBI:57540"/>
        <dbReference type="ChEBI" id="CHEBI:57945"/>
        <dbReference type="ChEBI" id="CHEBI:65315"/>
        <dbReference type="ChEBI" id="CHEBI:74443"/>
    </reaction>
    <physiologicalReaction direction="right-to-left" evidence="13">
        <dbReference type="Rhea" id="RHEA:69853"/>
    </physiologicalReaction>
</comment>
<dbReference type="GO" id="GO:0102265">
    <property type="term" value="F:tRNA-dihydrouridine47 synthase activity"/>
    <property type="evidence" value="ECO:0007669"/>
    <property type="project" value="UniProtKB-EC"/>
</dbReference>
<dbReference type="GO" id="GO:0050660">
    <property type="term" value="F:flavin adenine dinucleotide binding"/>
    <property type="evidence" value="ECO:0007669"/>
    <property type="project" value="UniProtKB-UniRule"/>
</dbReference>
<comment type="caution">
    <text evidence="20">The sequence shown here is derived from an EMBL/GenBank/DDBJ whole genome shotgun (WGS) entry which is preliminary data.</text>
</comment>
<feature type="domain" description="C3H1-type" evidence="19">
    <location>
        <begin position="147"/>
        <end position="175"/>
    </location>
</feature>
<dbReference type="GO" id="GO:0006397">
    <property type="term" value="P:mRNA processing"/>
    <property type="evidence" value="ECO:0007669"/>
    <property type="project" value="UniProtKB-KW"/>
</dbReference>
<dbReference type="GO" id="GO:0008270">
    <property type="term" value="F:zinc ion binding"/>
    <property type="evidence" value="ECO:0007669"/>
    <property type="project" value="UniProtKB-KW"/>
</dbReference>
<protein>
    <recommendedName>
        <fullName evidence="3 17">tRNA-dihydrouridine(47) synthase [NAD(P)(+)]</fullName>
        <ecNumber evidence="2 17">1.3.1.89</ecNumber>
    </recommendedName>
    <alternativeName>
        <fullName evidence="17">tRNA-dihydrouridine synthase 3</fullName>
    </alternativeName>
</protein>